<evidence type="ECO:0000313" key="1">
    <source>
        <dbReference type="EMBL" id="JAC66526.1"/>
    </source>
</evidence>
<dbReference type="EMBL" id="GBEZ01020112">
    <property type="protein sequence ID" value="JAC66526.1"/>
    <property type="molecule type" value="Transcribed_RNA"/>
</dbReference>
<feature type="non-terminal residue" evidence="1">
    <location>
        <position position="1"/>
    </location>
</feature>
<name>A0A061R7P2_9CHLO</name>
<organism evidence="1">
    <name type="scientific">Tetraselmis sp. GSL018</name>
    <dbReference type="NCBI Taxonomy" id="582737"/>
    <lineage>
        <taxon>Eukaryota</taxon>
        <taxon>Viridiplantae</taxon>
        <taxon>Chlorophyta</taxon>
        <taxon>core chlorophytes</taxon>
        <taxon>Chlorodendrophyceae</taxon>
        <taxon>Chlorodendrales</taxon>
        <taxon>Chlorodendraceae</taxon>
        <taxon>Tetraselmis</taxon>
    </lineage>
</organism>
<reference evidence="1" key="1">
    <citation type="submission" date="2014-05" db="EMBL/GenBank/DDBJ databases">
        <title>The transcriptome of the halophilic microalga Tetraselmis sp. GSL018 isolated from the Great Salt Lake, Utah.</title>
        <authorList>
            <person name="Jinkerson R.E."/>
            <person name="D'Adamo S."/>
            <person name="Posewitz M.C."/>
        </authorList>
    </citation>
    <scope>NUCLEOTIDE SEQUENCE</scope>
    <source>
        <strain evidence="1">GSL018</strain>
    </source>
</reference>
<proteinExistence type="predicted"/>
<gene>
    <name evidence="1" type="ORF">TSPGSL018_13454</name>
</gene>
<protein>
    <submittedName>
        <fullName evidence="1">Uncharacterized protein</fullName>
    </submittedName>
</protein>
<sequence>ETEYLSQTNSLNVDKLRMTVMLYFLAVVLISENGNGVTGVVSATGADQGVGRVTDPSRYGGVSPVREVLESSIYAASLRGKMYWNYTTVLELTDHMPVPDTEQDCVPRNLKLYADGPPLYVSRVNDFTTDTYPGITRYVKDATGFNVLSVGYEPCGQPPLGQYSGPHYVLQWYYLTQDQRKQVTCSRAEHTLVPLCTENDDNDKFFKYPHEGSNLLDGFTNEGLPVGIRHTGMHWWRHPVESRTSPVALSMGTYDGEVSFWGMMFPSTSLLSGSGRDMRYISPTNDCLPYGFDLHKRHSRLTVSVYIPVCSK</sequence>
<accession>A0A061R7P2</accession>
<dbReference type="AlphaFoldDB" id="A0A061R7P2"/>